<dbReference type="InterPro" id="IPR036962">
    <property type="entry name" value="Glyco_hydro_3_N_sf"/>
</dbReference>
<sequence>MEKEKLLELLSDMSLEEKIDQLLQVCSYYYEKEGVLTGPENQAGFKEEEIKNAGSVLGGGGAALLRKIQENYMKTQPHKIPLLFMADIINGFRTIFPIPLAQGATFNPELVELAASISARESAAAGLHLTFSPMVDLVRDARWGRVMESTGEDPYLNSCFAKAMVEGYQGTGELKEKGKIASCLKHFAGYGAPMGGRDYNTVELSERTLREEYLPAYKAAVDAGSAAAMTSFNTLDRIPSTGNKKLLRQILREEMSFDGVLISDWAAIEELINHGVAQDKEEAARLAIEAGVDIDMMTTCYCGNLKKLVEENKIEVSLLDESVLRILELKNKLGLFENPYKDASEAEEKELFLCEKHRKTARELAIESMVLLKNDGILPLSENDKKIAFIGPHVDNKWISGVWSIFAKINENVTLEEGIKNLNLRNVTFAKGCGFIDADSGIKEYHDKQNFEEDSRQAEALLLEALKQAKAADVVVMPLGEIAIQSGEASSRASIDLPKVQMDLFEKIYKVNPNIVVVLFNGRPLTIKALADKARAVLEVWLPGSEGGNAITDVLFGRANPSGKLSMSFPYSVGQVPVYYSEFHTGRPFVDNLKDVKYLSKYLDIPNAPLYPFGYGLSYTSFSISSISLSQKELTKEGNLTASVVVKNIGNYTGKEVVQLYLQDKKASVARPVRQLKGFEKIQLKPGEEKTVTFSITEDMLRFYNINMDFVSEIGDFSIYIGNDSQTQNREDFIYIG</sequence>
<dbReference type="KEGG" id="acel:acsn021_44370"/>
<comment type="catalytic activity">
    <reaction evidence="1">
        <text>Hydrolysis of terminal, non-reducing beta-D-glucosyl residues with release of beta-D-glucose.</text>
        <dbReference type="EC" id="3.2.1.21"/>
    </reaction>
</comment>
<keyword evidence="4" id="KW-0732">Signal</keyword>
<dbReference type="Pfam" id="PF14310">
    <property type="entry name" value="Fn3-like"/>
    <property type="match status" value="1"/>
</dbReference>
<evidence type="ECO:0000256" key="1">
    <source>
        <dbReference type="ARBA" id="ARBA00000448"/>
    </source>
</evidence>
<dbReference type="RefSeq" id="WP_184092767.1">
    <property type="nucleotide sequence ID" value="NZ_AP023367.1"/>
</dbReference>
<dbReference type="InterPro" id="IPR026891">
    <property type="entry name" value="Fn3-like"/>
</dbReference>
<gene>
    <name evidence="8" type="ORF">acsn021_44370</name>
</gene>
<keyword evidence="9" id="KW-1185">Reference proteome</keyword>
<organism evidence="8 9">
    <name type="scientific">Anaerocolumna cellulosilytica</name>
    <dbReference type="NCBI Taxonomy" id="433286"/>
    <lineage>
        <taxon>Bacteria</taxon>
        <taxon>Bacillati</taxon>
        <taxon>Bacillota</taxon>
        <taxon>Clostridia</taxon>
        <taxon>Lachnospirales</taxon>
        <taxon>Lachnospiraceae</taxon>
        <taxon>Anaerocolumna</taxon>
    </lineage>
</organism>
<dbReference type="PANTHER" id="PTHR30620">
    <property type="entry name" value="PERIPLASMIC BETA-GLUCOSIDASE-RELATED"/>
    <property type="match status" value="1"/>
</dbReference>
<evidence type="ECO:0000256" key="2">
    <source>
        <dbReference type="ARBA" id="ARBA00005336"/>
    </source>
</evidence>
<dbReference type="NCBIfam" id="NF011678">
    <property type="entry name" value="PRK15098.1"/>
    <property type="match status" value="1"/>
</dbReference>
<keyword evidence="6 7" id="KW-0326">Glycosidase</keyword>
<dbReference type="FunFam" id="2.60.40.10:FF:000495">
    <property type="entry name" value="Periplasmic beta-glucosidase"/>
    <property type="match status" value="1"/>
</dbReference>
<evidence type="ECO:0000256" key="6">
    <source>
        <dbReference type="ARBA" id="ARBA00023295"/>
    </source>
</evidence>
<accession>A0A6S6RDH9</accession>
<evidence type="ECO:0000256" key="5">
    <source>
        <dbReference type="ARBA" id="ARBA00022801"/>
    </source>
</evidence>
<dbReference type="InterPro" id="IPR036881">
    <property type="entry name" value="Glyco_hydro_3_C_sf"/>
</dbReference>
<evidence type="ECO:0000256" key="7">
    <source>
        <dbReference type="RuleBase" id="RU361161"/>
    </source>
</evidence>
<evidence type="ECO:0000256" key="4">
    <source>
        <dbReference type="ARBA" id="ARBA00022729"/>
    </source>
</evidence>
<dbReference type="Pfam" id="PF00933">
    <property type="entry name" value="Glyco_hydro_3"/>
    <property type="match status" value="1"/>
</dbReference>
<keyword evidence="5 7" id="KW-0378">Hydrolase</keyword>
<dbReference type="Gene3D" id="3.20.20.300">
    <property type="entry name" value="Glycoside hydrolase, family 3, N-terminal domain"/>
    <property type="match status" value="1"/>
</dbReference>
<dbReference type="SUPFAM" id="SSF52279">
    <property type="entry name" value="Beta-D-glucan exohydrolase, C-terminal domain"/>
    <property type="match status" value="1"/>
</dbReference>
<dbReference type="InterPro" id="IPR001764">
    <property type="entry name" value="Glyco_hydro_3_N"/>
</dbReference>
<dbReference type="InterPro" id="IPR019800">
    <property type="entry name" value="Glyco_hydro_3_AS"/>
</dbReference>
<dbReference type="Gene3D" id="3.40.50.1700">
    <property type="entry name" value="Glycoside hydrolase family 3 C-terminal domain"/>
    <property type="match status" value="1"/>
</dbReference>
<dbReference type="Proteomes" id="UP000515561">
    <property type="component" value="Chromosome"/>
</dbReference>
<dbReference type="Pfam" id="PF01915">
    <property type="entry name" value="Glyco_hydro_3_C"/>
    <property type="match status" value="1"/>
</dbReference>
<dbReference type="InterPro" id="IPR002772">
    <property type="entry name" value="Glyco_hydro_3_C"/>
</dbReference>
<dbReference type="GO" id="GO:0009251">
    <property type="term" value="P:glucan catabolic process"/>
    <property type="evidence" value="ECO:0007669"/>
    <property type="project" value="TreeGrafter"/>
</dbReference>
<reference evidence="8 9" key="1">
    <citation type="journal article" date="2016" name="Int. J. Syst. Evol. Microbiol.">
        <title>Descriptions of Anaerotaenia torta gen. nov., sp. nov. and Anaerocolumna cellulosilytica gen. nov., sp. nov. isolated from a methanogenic reactor of cattle waste.</title>
        <authorList>
            <person name="Uek A."/>
            <person name="Ohtaki Y."/>
            <person name="Kaku N."/>
            <person name="Ueki K."/>
        </authorList>
    </citation>
    <scope>NUCLEOTIDE SEQUENCE [LARGE SCALE GENOMIC DNA]</scope>
    <source>
        <strain evidence="8 9">SN021</strain>
    </source>
</reference>
<dbReference type="PROSITE" id="PS00775">
    <property type="entry name" value="GLYCOSYL_HYDROL_F3"/>
    <property type="match status" value="1"/>
</dbReference>
<dbReference type="InterPro" id="IPR017853">
    <property type="entry name" value="GH"/>
</dbReference>
<dbReference type="EC" id="3.2.1.21" evidence="3"/>
<dbReference type="InterPro" id="IPR013783">
    <property type="entry name" value="Ig-like_fold"/>
</dbReference>
<dbReference type="Gene3D" id="2.60.40.10">
    <property type="entry name" value="Immunoglobulins"/>
    <property type="match status" value="1"/>
</dbReference>
<evidence type="ECO:0000256" key="3">
    <source>
        <dbReference type="ARBA" id="ARBA00012744"/>
    </source>
</evidence>
<evidence type="ECO:0000313" key="8">
    <source>
        <dbReference type="EMBL" id="BCJ96868.1"/>
    </source>
</evidence>
<dbReference type="PRINTS" id="PR00133">
    <property type="entry name" value="GLHYDRLASE3"/>
</dbReference>
<dbReference type="SMART" id="SM01217">
    <property type="entry name" value="Fn3_like"/>
    <property type="match status" value="1"/>
</dbReference>
<dbReference type="AlphaFoldDB" id="A0A6S6RDH9"/>
<evidence type="ECO:0000313" key="9">
    <source>
        <dbReference type="Proteomes" id="UP000515561"/>
    </source>
</evidence>
<dbReference type="SUPFAM" id="SSF51445">
    <property type="entry name" value="(Trans)glycosidases"/>
    <property type="match status" value="1"/>
</dbReference>
<dbReference type="GO" id="GO:0008422">
    <property type="term" value="F:beta-glucosidase activity"/>
    <property type="evidence" value="ECO:0007669"/>
    <property type="project" value="UniProtKB-EC"/>
</dbReference>
<comment type="similarity">
    <text evidence="2 7">Belongs to the glycosyl hydrolase 3 family.</text>
</comment>
<dbReference type="PANTHER" id="PTHR30620:SF16">
    <property type="entry name" value="LYSOSOMAL BETA GLUCOSIDASE"/>
    <property type="match status" value="1"/>
</dbReference>
<dbReference type="InterPro" id="IPR051915">
    <property type="entry name" value="Cellulose_Degrad_GH3"/>
</dbReference>
<protein>
    <recommendedName>
        <fullName evidence="3">beta-glucosidase</fullName>
        <ecNumber evidence="3">3.2.1.21</ecNumber>
    </recommendedName>
</protein>
<name>A0A6S6RDH9_9FIRM</name>
<dbReference type="EMBL" id="AP023367">
    <property type="protein sequence ID" value="BCJ96868.1"/>
    <property type="molecule type" value="Genomic_DNA"/>
</dbReference>
<proteinExistence type="inferred from homology"/>